<dbReference type="Proteomes" id="UP000249590">
    <property type="component" value="Unassembled WGS sequence"/>
</dbReference>
<dbReference type="GO" id="GO:0046872">
    <property type="term" value="F:metal ion binding"/>
    <property type="evidence" value="ECO:0007669"/>
    <property type="project" value="UniProtKB-KW"/>
</dbReference>
<evidence type="ECO:0000256" key="5">
    <source>
        <dbReference type="SAM" id="SignalP"/>
    </source>
</evidence>
<keyword evidence="2 4" id="KW-0479">Metal-binding</keyword>
<keyword evidence="3 4" id="KW-0408">Iron</keyword>
<evidence type="ECO:0000256" key="2">
    <source>
        <dbReference type="ARBA" id="ARBA00022723"/>
    </source>
</evidence>
<dbReference type="OrthoDB" id="9777352at2"/>
<dbReference type="GO" id="GO:0009055">
    <property type="term" value="F:electron transfer activity"/>
    <property type="evidence" value="ECO:0007669"/>
    <property type="project" value="InterPro"/>
</dbReference>
<feature type="signal peptide" evidence="5">
    <location>
        <begin position="1"/>
        <end position="22"/>
    </location>
</feature>
<feature type="chain" id="PRO_5032830588" description="Cytochrome c domain-containing protein" evidence="5">
    <location>
        <begin position="23"/>
        <end position="352"/>
    </location>
</feature>
<dbReference type="InterPro" id="IPR009056">
    <property type="entry name" value="Cyt_c-like_dom"/>
</dbReference>
<evidence type="ECO:0000256" key="4">
    <source>
        <dbReference type="PROSITE-ProRule" id="PRU00433"/>
    </source>
</evidence>
<keyword evidence="1 4" id="KW-0349">Heme</keyword>
<dbReference type="AlphaFoldDB" id="A0A8B2NW92"/>
<evidence type="ECO:0000256" key="3">
    <source>
        <dbReference type="ARBA" id="ARBA00023004"/>
    </source>
</evidence>
<keyword evidence="5" id="KW-0732">Signal</keyword>
<dbReference type="RefSeq" id="WP_111344912.1">
    <property type="nucleotide sequence ID" value="NZ_QHHQ01000002.1"/>
</dbReference>
<name>A0A8B2NW92_9HYPH</name>
<gene>
    <name evidence="7" type="ORF">DLJ53_10280</name>
</gene>
<dbReference type="GO" id="GO:0020037">
    <property type="term" value="F:heme binding"/>
    <property type="evidence" value="ECO:0007669"/>
    <property type="project" value="InterPro"/>
</dbReference>
<reference evidence="7 8" key="1">
    <citation type="submission" date="2018-05" db="EMBL/GenBank/DDBJ databases">
        <title>Acuticoccus sediminis sp. nov., isolated from deep-sea sediment of Indian Ocean.</title>
        <authorList>
            <person name="Liu X."/>
            <person name="Lai Q."/>
            <person name="Du Y."/>
            <person name="Sun F."/>
            <person name="Zhang X."/>
            <person name="Wang S."/>
            <person name="Shao Z."/>
        </authorList>
    </citation>
    <scope>NUCLEOTIDE SEQUENCE [LARGE SCALE GENOMIC DNA]</scope>
    <source>
        <strain evidence="7 8">PTG4-2</strain>
    </source>
</reference>
<dbReference type="SUPFAM" id="SSF46626">
    <property type="entry name" value="Cytochrome c"/>
    <property type="match status" value="1"/>
</dbReference>
<evidence type="ECO:0000259" key="6">
    <source>
        <dbReference type="PROSITE" id="PS51007"/>
    </source>
</evidence>
<dbReference type="EMBL" id="QHHQ01000002">
    <property type="protein sequence ID" value="RAI01784.1"/>
    <property type="molecule type" value="Genomic_DNA"/>
</dbReference>
<dbReference type="PROSITE" id="PS51007">
    <property type="entry name" value="CYTC"/>
    <property type="match status" value="1"/>
</dbReference>
<accession>A0A8B2NW92</accession>
<feature type="domain" description="Cytochrome c" evidence="6">
    <location>
        <begin position="48"/>
        <end position="145"/>
    </location>
</feature>
<evidence type="ECO:0000256" key="1">
    <source>
        <dbReference type="ARBA" id="ARBA00022617"/>
    </source>
</evidence>
<dbReference type="Pfam" id="PF00034">
    <property type="entry name" value="Cytochrom_C"/>
    <property type="match status" value="1"/>
</dbReference>
<dbReference type="InterPro" id="IPR036909">
    <property type="entry name" value="Cyt_c-like_dom_sf"/>
</dbReference>
<sequence length="352" mass="35980">MRLTRAALIALGAGTLGLGALAAGGAADAEEAPGPGAALYEEGAGATAVLADGRVRVPAASFACAGCHGADGEGGREGGVEFPPVVWEALTDPLRPDGGYDVKALARAVTLGAAPDGRALSTKMPRFEADDAVLTDLAAYLGDLSRRARRGVTAREVRLAAPSEHGERLAFEAALGEANEAGGAWGRRFVIADEGPAILTADEARTPVGAALDRAVRGTVVAFLSRQRIGAVSLTSADASWTDALRDAGIVLREDAATLLVIGPGETPAAGRFDRVIAMPDALDTTEATDRVTLLSGTARPVAETYLAGQVAADAALACGRDLTRACLLRAIDRPDLSRWVSIEPAGAADRR</sequence>
<comment type="caution">
    <text evidence="7">The sequence shown here is derived from an EMBL/GenBank/DDBJ whole genome shotgun (WGS) entry which is preliminary data.</text>
</comment>
<dbReference type="Gene3D" id="1.10.760.10">
    <property type="entry name" value="Cytochrome c-like domain"/>
    <property type="match status" value="1"/>
</dbReference>
<keyword evidence="8" id="KW-1185">Reference proteome</keyword>
<organism evidence="7 8">
    <name type="scientific">Acuticoccus sediminis</name>
    <dbReference type="NCBI Taxonomy" id="2184697"/>
    <lineage>
        <taxon>Bacteria</taxon>
        <taxon>Pseudomonadati</taxon>
        <taxon>Pseudomonadota</taxon>
        <taxon>Alphaproteobacteria</taxon>
        <taxon>Hyphomicrobiales</taxon>
        <taxon>Amorphaceae</taxon>
        <taxon>Acuticoccus</taxon>
    </lineage>
</organism>
<protein>
    <recommendedName>
        <fullName evidence="6">Cytochrome c domain-containing protein</fullName>
    </recommendedName>
</protein>
<proteinExistence type="predicted"/>
<evidence type="ECO:0000313" key="7">
    <source>
        <dbReference type="EMBL" id="RAI01784.1"/>
    </source>
</evidence>
<evidence type="ECO:0000313" key="8">
    <source>
        <dbReference type="Proteomes" id="UP000249590"/>
    </source>
</evidence>